<comment type="caution">
    <text evidence="2">The sequence shown here is derived from an EMBL/GenBank/DDBJ whole genome shotgun (WGS) entry which is preliminary data.</text>
</comment>
<evidence type="ECO:0000256" key="1">
    <source>
        <dbReference type="SAM" id="MobiDB-lite"/>
    </source>
</evidence>
<accession>A0A972GML7</accession>
<gene>
    <name evidence="2" type="ORF">GC093_06135</name>
</gene>
<dbReference type="RefSeq" id="WP_171651005.1">
    <property type="nucleotide sequence ID" value="NZ_WHOD01000022.1"/>
</dbReference>
<name>A0A972GML7_9BACL</name>
<evidence type="ECO:0000313" key="3">
    <source>
        <dbReference type="Proteomes" id="UP000641588"/>
    </source>
</evidence>
<dbReference type="Proteomes" id="UP000641588">
    <property type="component" value="Unassembled WGS sequence"/>
</dbReference>
<proteinExistence type="predicted"/>
<evidence type="ECO:0000313" key="2">
    <source>
        <dbReference type="EMBL" id="NOU92810.1"/>
    </source>
</evidence>
<dbReference type="EMBL" id="WHOD01000022">
    <property type="protein sequence ID" value="NOU92810.1"/>
    <property type="molecule type" value="Genomic_DNA"/>
</dbReference>
<organism evidence="2 3">
    <name type="scientific">Paenibacillus foliorum</name>
    <dbReference type="NCBI Taxonomy" id="2654974"/>
    <lineage>
        <taxon>Bacteria</taxon>
        <taxon>Bacillati</taxon>
        <taxon>Bacillota</taxon>
        <taxon>Bacilli</taxon>
        <taxon>Bacillales</taxon>
        <taxon>Paenibacillaceae</taxon>
        <taxon>Paenibacillus</taxon>
    </lineage>
</organism>
<reference evidence="2" key="1">
    <citation type="submission" date="2019-10" db="EMBL/GenBank/DDBJ databases">
        <title>Description of Paenibacillus glebae sp. nov.</title>
        <authorList>
            <person name="Carlier A."/>
            <person name="Qi S."/>
        </authorList>
    </citation>
    <scope>NUCLEOTIDE SEQUENCE</scope>
    <source>
        <strain evidence="2">LMG 31456</strain>
    </source>
</reference>
<protein>
    <submittedName>
        <fullName evidence="2">Uncharacterized protein</fullName>
    </submittedName>
</protein>
<keyword evidence="3" id="KW-1185">Reference proteome</keyword>
<feature type="compositionally biased region" description="Basic and acidic residues" evidence="1">
    <location>
        <begin position="8"/>
        <end position="17"/>
    </location>
</feature>
<dbReference type="AlphaFoldDB" id="A0A972GML7"/>
<sequence length="68" mass="8187">MLKNKKTKIPDGKRPDQQEYPQISFQQQSEYQIGFKNERVWYNFTIKRGNNSFQSNFNSQMLGDRLCH</sequence>
<feature type="region of interest" description="Disordered" evidence="1">
    <location>
        <begin position="1"/>
        <end position="21"/>
    </location>
</feature>